<dbReference type="EMBL" id="JAGTTL010000011">
    <property type="protein sequence ID" value="KAK6315793.1"/>
    <property type="molecule type" value="Genomic_DNA"/>
</dbReference>
<gene>
    <name evidence="2" type="ORF">J4Q44_G00133170</name>
</gene>
<reference evidence="2 3" key="1">
    <citation type="submission" date="2021-04" db="EMBL/GenBank/DDBJ databases">
        <authorList>
            <person name="De Guttry C."/>
            <person name="Zahm M."/>
            <person name="Klopp C."/>
            <person name="Cabau C."/>
            <person name="Louis A."/>
            <person name="Berthelot C."/>
            <person name="Parey E."/>
            <person name="Roest Crollius H."/>
            <person name="Montfort J."/>
            <person name="Robinson-Rechavi M."/>
            <person name="Bucao C."/>
            <person name="Bouchez O."/>
            <person name="Gislard M."/>
            <person name="Lluch J."/>
            <person name="Milhes M."/>
            <person name="Lampietro C."/>
            <person name="Lopez Roques C."/>
            <person name="Donnadieu C."/>
            <person name="Braasch I."/>
            <person name="Desvignes T."/>
            <person name="Postlethwait J."/>
            <person name="Bobe J."/>
            <person name="Wedekind C."/>
            <person name="Guiguen Y."/>
        </authorList>
    </citation>
    <scope>NUCLEOTIDE SEQUENCE [LARGE SCALE GENOMIC DNA]</scope>
    <source>
        <strain evidence="2">Cs_M1</strain>
        <tissue evidence="2">Blood</tissue>
    </source>
</reference>
<proteinExistence type="predicted"/>
<protein>
    <submittedName>
        <fullName evidence="2">Uncharacterized protein</fullName>
    </submittedName>
</protein>
<dbReference type="AlphaFoldDB" id="A0AAN8LNR3"/>
<keyword evidence="3" id="KW-1185">Reference proteome</keyword>
<evidence type="ECO:0000313" key="3">
    <source>
        <dbReference type="Proteomes" id="UP001356427"/>
    </source>
</evidence>
<comment type="caution">
    <text evidence="2">The sequence shown here is derived from an EMBL/GenBank/DDBJ whole genome shotgun (WGS) entry which is preliminary data.</text>
</comment>
<dbReference type="Proteomes" id="UP001356427">
    <property type="component" value="Unassembled WGS sequence"/>
</dbReference>
<evidence type="ECO:0000313" key="2">
    <source>
        <dbReference type="EMBL" id="KAK6315793.1"/>
    </source>
</evidence>
<name>A0AAN8LNR3_9TELE</name>
<accession>A0AAN8LNR3</accession>
<feature type="compositionally biased region" description="Polar residues" evidence="1">
    <location>
        <begin position="1"/>
        <end position="12"/>
    </location>
</feature>
<organism evidence="2 3">
    <name type="scientific">Coregonus suidteri</name>
    <dbReference type="NCBI Taxonomy" id="861788"/>
    <lineage>
        <taxon>Eukaryota</taxon>
        <taxon>Metazoa</taxon>
        <taxon>Chordata</taxon>
        <taxon>Craniata</taxon>
        <taxon>Vertebrata</taxon>
        <taxon>Euteleostomi</taxon>
        <taxon>Actinopterygii</taxon>
        <taxon>Neopterygii</taxon>
        <taxon>Teleostei</taxon>
        <taxon>Protacanthopterygii</taxon>
        <taxon>Salmoniformes</taxon>
        <taxon>Salmonidae</taxon>
        <taxon>Coregoninae</taxon>
        <taxon>Coregonus</taxon>
    </lineage>
</organism>
<feature type="region of interest" description="Disordered" evidence="1">
    <location>
        <begin position="1"/>
        <end position="21"/>
    </location>
</feature>
<evidence type="ECO:0000256" key="1">
    <source>
        <dbReference type="SAM" id="MobiDB-lite"/>
    </source>
</evidence>
<sequence>MVNMDVSSQRSPSPHPWPAARVEIGTPQCLPQWSRPRHSSWYAAGHYNPGIRPDIS</sequence>